<organism evidence="1 2">
    <name type="scientific">Geojedonia litorea</name>
    <dbReference type="NCBI Taxonomy" id="1268269"/>
    <lineage>
        <taxon>Bacteria</taxon>
        <taxon>Pseudomonadati</taxon>
        <taxon>Bacteroidota</taxon>
        <taxon>Flavobacteriia</taxon>
        <taxon>Flavobacteriales</taxon>
        <taxon>Flavobacteriaceae</taxon>
        <taxon>Geojedonia</taxon>
    </lineage>
</organism>
<sequence>MTSVITGDIINSKEHQPKIWLDALKKTLTRYGDTPEHWEIYRGDSFQLELNPDNALEAAILIKASLKQFKKMDVRLAIGIGEKTYSSKHITESNGSAFVNSGECFEQLKKTTLAIKSPFNEFDIQLNLMLELALLTLTNWTPKMSLLVKASLEHPSFNQQQLAELFGETQGNISQVLKRAGYDELTKLIQYYNAQIQSLC</sequence>
<name>A0ABV9N2A6_9FLAO</name>
<evidence type="ECO:0000313" key="2">
    <source>
        <dbReference type="Proteomes" id="UP001595953"/>
    </source>
</evidence>
<dbReference type="RefSeq" id="WP_387961433.1">
    <property type="nucleotide sequence ID" value="NZ_JBHSGP010000008.1"/>
</dbReference>
<proteinExistence type="predicted"/>
<keyword evidence="2" id="KW-1185">Reference proteome</keyword>
<comment type="caution">
    <text evidence="1">The sequence shown here is derived from an EMBL/GenBank/DDBJ whole genome shotgun (WGS) entry which is preliminary data.</text>
</comment>
<dbReference type="Proteomes" id="UP001595953">
    <property type="component" value="Unassembled WGS sequence"/>
</dbReference>
<gene>
    <name evidence="1" type="ORF">ACFO5O_04770</name>
</gene>
<accession>A0ABV9N2A6</accession>
<reference evidence="2" key="1">
    <citation type="journal article" date="2019" name="Int. J. Syst. Evol. Microbiol.">
        <title>The Global Catalogue of Microorganisms (GCM) 10K type strain sequencing project: providing services to taxonomists for standard genome sequencing and annotation.</title>
        <authorList>
            <consortium name="The Broad Institute Genomics Platform"/>
            <consortium name="The Broad Institute Genome Sequencing Center for Infectious Disease"/>
            <person name="Wu L."/>
            <person name="Ma J."/>
        </authorList>
    </citation>
    <scope>NUCLEOTIDE SEQUENCE [LARGE SCALE GENOMIC DNA]</scope>
    <source>
        <strain evidence="2">CCUG 63682</strain>
    </source>
</reference>
<dbReference type="EMBL" id="JBHSGP010000008">
    <property type="protein sequence ID" value="MFC4721619.1"/>
    <property type="molecule type" value="Genomic_DNA"/>
</dbReference>
<evidence type="ECO:0000313" key="1">
    <source>
        <dbReference type="EMBL" id="MFC4721619.1"/>
    </source>
</evidence>
<protein>
    <submittedName>
        <fullName evidence="1">Transcriptional regulator</fullName>
    </submittedName>
</protein>